<dbReference type="Pfam" id="PF00583">
    <property type="entry name" value="Acetyltransf_1"/>
    <property type="match status" value="1"/>
</dbReference>
<dbReference type="PROSITE" id="PS51186">
    <property type="entry name" value="GNAT"/>
    <property type="match status" value="1"/>
</dbReference>
<name>K1S4F9_9ZZZZ</name>
<evidence type="ECO:0000313" key="4">
    <source>
        <dbReference type="EMBL" id="EKC48570.1"/>
    </source>
</evidence>
<dbReference type="PANTHER" id="PTHR43420">
    <property type="entry name" value="ACETYLTRANSFERASE"/>
    <property type="match status" value="1"/>
</dbReference>
<dbReference type="AlphaFoldDB" id="K1S4F9"/>
<dbReference type="Gene3D" id="3.40.630.30">
    <property type="match status" value="1"/>
</dbReference>
<dbReference type="CDD" id="cd04301">
    <property type="entry name" value="NAT_SF"/>
    <property type="match status" value="1"/>
</dbReference>
<dbReference type="InterPro" id="IPR050680">
    <property type="entry name" value="YpeA/RimI_acetyltransf"/>
</dbReference>
<keyword evidence="2" id="KW-0012">Acyltransferase</keyword>
<feature type="non-terminal residue" evidence="4">
    <location>
        <position position="1"/>
    </location>
</feature>
<dbReference type="InterPro" id="IPR000182">
    <property type="entry name" value="GNAT_dom"/>
</dbReference>
<dbReference type="PANTHER" id="PTHR43420:SF52">
    <property type="entry name" value="N-ACETYLTRANSFERASE YODP"/>
    <property type="match status" value="1"/>
</dbReference>
<sequence>TEEGEFYLDSLAVSNQYRGKGIASKLLDAAISRARELGLPAVGLLCDKGNPKAERLYTKVGFQYVNDTTWGGHAMKHLQYKL</sequence>
<feature type="domain" description="N-acetyltransferase" evidence="3">
    <location>
        <begin position="1"/>
        <end position="82"/>
    </location>
</feature>
<reference evidence="4" key="1">
    <citation type="journal article" date="2013" name="Environ. Microbiol.">
        <title>Microbiota from the distal guts of lean and obese adolescents exhibit partial functional redundancy besides clear differences in community structure.</title>
        <authorList>
            <person name="Ferrer M."/>
            <person name="Ruiz A."/>
            <person name="Lanza F."/>
            <person name="Haange S.B."/>
            <person name="Oberbach A."/>
            <person name="Till H."/>
            <person name="Bargiela R."/>
            <person name="Campoy C."/>
            <person name="Segura M.T."/>
            <person name="Richter M."/>
            <person name="von Bergen M."/>
            <person name="Seifert J."/>
            <person name="Suarez A."/>
        </authorList>
    </citation>
    <scope>NUCLEOTIDE SEQUENCE</scope>
</reference>
<gene>
    <name evidence="4" type="ORF">OBE_15109</name>
</gene>
<evidence type="ECO:0000256" key="1">
    <source>
        <dbReference type="ARBA" id="ARBA00022679"/>
    </source>
</evidence>
<comment type="caution">
    <text evidence="4">The sequence shown here is derived from an EMBL/GenBank/DDBJ whole genome shotgun (WGS) entry which is preliminary data.</text>
</comment>
<keyword evidence="1 4" id="KW-0808">Transferase</keyword>
<organism evidence="4">
    <name type="scientific">human gut metagenome</name>
    <dbReference type="NCBI Taxonomy" id="408170"/>
    <lineage>
        <taxon>unclassified sequences</taxon>
        <taxon>metagenomes</taxon>
        <taxon>organismal metagenomes</taxon>
    </lineage>
</organism>
<evidence type="ECO:0000259" key="3">
    <source>
        <dbReference type="PROSITE" id="PS51186"/>
    </source>
</evidence>
<accession>K1S4F9</accession>
<dbReference type="SUPFAM" id="SSF55729">
    <property type="entry name" value="Acyl-CoA N-acyltransferases (Nat)"/>
    <property type="match status" value="1"/>
</dbReference>
<dbReference type="EMBL" id="AJWZ01010403">
    <property type="protein sequence ID" value="EKC48570.1"/>
    <property type="molecule type" value="Genomic_DNA"/>
</dbReference>
<protein>
    <submittedName>
        <fullName evidence="4">Acatyltransferase</fullName>
    </submittedName>
</protein>
<dbReference type="GO" id="GO:0016747">
    <property type="term" value="F:acyltransferase activity, transferring groups other than amino-acyl groups"/>
    <property type="evidence" value="ECO:0007669"/>
    <property type="project" value="InterPro"/>
</dbReference>
<dbReference type="InterPro" id="IPR016181">
    <property type="entry name" value="Acyl_CoA_acyltransferase"/>
</dbReference>
<evidence type="ECO:0000256" key="2">
    <source>
        <dbReference type="ARBA" id="ARBA00023315"/>
    </source>
</evidence>
<proteinExistence type="predicted"/>